<sequence>MKKTLVPLFITIAASCVLGEVPSDQPRQVSGIYPSLAMFNKEGECGTGAVVPWADRLWAITYAPHRPYGSSDKLYEITPDLKQIVRSESVGGTPADRMIHRETNQLLIGPYVIDGERNVRVIKPSQMPGRLTAVARHLVDPATSVYYATMEEGLYSVDLKTLNVTELIKDTNRDNKGLGTGVVSDLPGYHGKGLYSGQERLVYANNGEYGHAAETDPTTPSGALAEWRKPGENWTMIRRNQFTEVTGPGGIYGNSNPETDPLWAVGWDFRSLILMVLDKGTWHSYRLPKASHSYDGAHGWNTEWPRIREIGEGSLLMTMHGGFWKFPKNFAPSTSAGISPRSNYLKVVGDFARWNDRIVIGCDDTAKNEFLNKRKAKGEIVGPGQSQSNLWFIDPTLLDHLGPVIGRGALWLNEDVKKGTTSDPYLFSGFDYRTLALFHNGAAPVRVAVEVDVDGNGTWTPSKTIDVLPGALQWADMSSEKGAWIRLRPEADAKKLTAMFLYRNQDGREVAAAKIFDGIAAPDSKQVTGGLLYARGNDIRTLRFAAQDASGDLGCYDLDGNLTLTKVDEPDASRWMNENVAIPSGVLEYDDASIIYVDQVGRWRLPRGDRSLDTAGPLGAERICREVCTERDLFNAGGTFFELPAENAGGAAKIRAVTTHNRRIKDYTSFRGLFVISGLDQSAQAGDHVIRSTDGKTALWVGAVDDIWRFGKPRGFGGPWKNAQVEAGKPSDPYLLTGYDKKSLTLSHDATVPVKITVEIDPSGTGTWVPWKEFSVPAGESVSYQFPDSFSAYWLRTKSDSLCKATAQLTYE</sequence>
<dbReference type="STRING" id="690879.TSACC_21449"/>
<keyword evidence="2" id="KW-1185">Reference proteome</keyword>
<gene>
    <name evidence="1" type="ORF">TSACC_21449</name>
</gene>
<dbReference type="OrthoDB" id="9758853at2"/>
<dbReference type="RefSeq" id="WP_075078824.1">
    <property type="nucleotide sequence ID" value="NZ_BDCO01000002.1"/>
</dbReference>
<dbReference type="Proteomes" id="UP000076023">
    <property type="component" value="Unassembled WGS sequence"/>
</dbReference>
<comment type="caution">
    <text evidence="1">The sequence shown here is derived from an EMBL/GenBank/DDBJ whole genome shotgun (WGS) entry which is preliminary data.</text>
</comment>
<accession>A0A146G807</accession>
<proteinExistence type="predicted"/>
<dbReference type="PROSITE" id="PS51257">
    <property type="entry name" value="PROKAR_LIPOPROTEIN"/>
    <property type="match status" value="1"/>
</dbReference>
<dbReference type="AlphaFoldDB" id="A0A146G807"/>
<protein>
    <submittedName>
        <fullName evidence="1">Uncharacterized protein</fullName>
    </submittedName>
</protein>
<organism evidence="1 2">
    <name type="scientific">Terrimicrobium sacchariphilum</name>
    <dbReference type="NCBI Taxonomy" id="690879"/>
    <lineage>
        <taxon>Bacteria</taxon>
        <taxon>Pseudomonadati</taxon>
        <taxon>Verrucomicrobiota</taxon>
        <taxon>Terrimicrobiia</taxon>
        <taxon>Terrimicrobiales</taxon>
        <taxon>Terrimicrobiaceae</taxon>
        <taxon>Terrimicrobium</taxon>
    </lineage>
</organism>
<dbReference type="InParanoid" id="A0A146G807"/>
<evidence type="ECO:0000313" key="2">
    <source>
        <dbReference type="Proteomes" id="UP000076023"/>
    </source>
</evidence>
<reference evidence="2" key="1">
    <citation type="journal article" date="2017" name="Genome Announc.">
        <title>Draft Genome Sequence of Terrimicrobium sacchariphilum NM-5T, a Facultative Anaerobic Soil Bacterium of the Class Spartobacteria.</title>
        <authorList>
            <person name="Qiu Y.L."/>
            <person name="Tourlousse D.M."/>
            <person name="Matsuura N."/>
            <person name="Ohashi A."/>
            <person name="Sekiguchi Y."/>
        </authorList>
    </citation>
    <scope>NUCLEOTIDE SEQUENCE [LARGE SCALE GENOMIC DNA]</scope>
    <source>
        <strain evidence="2">NM-5</strain>
    </source>
</reference>
<evidence type="ECO:0000313" key="1">
    <source>
        <dbReference type="EMBL" id="GAT33044.1"/>
    </source>
</evidence>
<dbReference type="EMBL" id="BDCO01000002">
    <property type="protein sequence ID" value="GAT33044.1"/>
    <property type="molecule type" value="Genomic_DNA"/>
</dbReference>
<name>A0A146G807_TERSA</name>